<dbReference type="GO" id="GO:0006355">
    <property type="term" value="P:regulation of DNA-templated transcription"/>
    <property type="evidence" value="ECO:0007669"/>
    <property type="project" value="InterPro"/>
</dbReference>
<dbReference type="SUPFAM" id="SSF57716">
    <property type="entry name" value="Glucocorticoid receptor-like (DNA-binding domain)"/>
    <property type="match status" value="1"/>
</dbReference>
<feature type="domain" description="GATA-type" evidence="11">
    <location>
        <begin position="45"/>
        <end position="81"/>
    </location>
</feature>
<dbReference type="SMART" id="SM00401">
    <property type="entry name" value="ZnF_GATA"/>
    <property type="match status" value="1"/>
</dbReference>
<evidence type="ECO:0000313" key="12">
    <source>
        <dbReference type="EMBL" id="MBA4652311.1"/>
    </source>
</evidence>
<dbReference type="Pfam" id="PF00320">
    <property type="entry name" value="GATA"/>
    <property type="match status" value="1"/>
</dbReference>
<dbReference type="PROSITE" id="PS50114">
    <property type="entry name" value="GATA_ZN_FINGER_2"/>
    <property type="match status" value="1"/>
</dbReference>
<dbReference type="CDD" id="cd00202">
    <property type="entry name" value="ZnF_GATA"/>
    <property type="match status" value="1"/>
</dbReference>
<evidence type="ECO:0000256" key="1">
    <source>
        <dbReference type="ARBA" id="ARBA00005694"/>
    </source>
</evidence>
<keyword evidence="4" id="KW-0862">Zinc</keyword>
<dbReference type="PROSITE" id="PS00344">
    <property type="entry name" value="GATA_ZN_FINGER_1"/>
    <property type="match status" value="1"/>
</dbReference>
<dbReference type="FunFam" id="3.30.50.10:FF:000038">
    <property type="entry name" value="GATA transcription factor 14"/>
    <property type="match status" value="1"/>
</dbReference>
<keyword evidence="3 9" id="KW-0863">Zinc-finger</keyword>
<evidence type="ECO:0000259" key="11">
    <source>
        <dbReference type="PROSITE" id="PS50114"/>
    </source>
</evidence>
<reference evidence="12" key="1">
    <citation type="journal article" date="2013" name="J. Plant Res.">
        <title>Effect of fungi and light on seed germination of three Opuntia species from semiarid lands of central Mexico.</title>
        <authorList>
            <person name="Delgado-Sanchez P."/>
            <person name="Jimenez-Bremont J.F."/>
            <person name="Guerrero-Gonzalez Mde L."/>
            <person name="Flores J."/>
        </authorList>
    </citation>
    <scope>NUCLEOTIDE SEQUENCE</scope>
    <source>
        <tissue evidence="12">Cladode</tissue>
    </source>
</reference>
<evidence type="ECO:0000256" key="5">
    <source>
        <dbReference type="ARBA" id="ARBA00023015"/>
    </source>
</evidence>
<dbReference type="PANTHER" id="PTHR45658">
    <property type="entry name" value="GATA TRANSCRIPTION FACTOR"/>
    <property type="match status" value="1"/>
</dbReference>
<feature type="compositionally biased region" description="Basic residues" evidence="10">
    <location>
        <begin position="1"/>
        <end position="12"/>
    </location>
</feature>
<name>A0A7C8ZWQ4_OPUST</name>
<dbReference type="EMBL" id="GISG01174192">
    <property type="protein sequence ID" value="MBA4652311.1"/>
    <property type="molecule type" value="Transcribed_RNA"/>
</dbReference>
<dbReference type="InterPro" id="IPR000679">
    <property type="entry name" value="Znf_GATA"/>
</dbReference>
<evidence type="ECO:0000256" key="6">
    <source>
        <dbReference type="ARBA" id="ARBA00023125"/>
    </source>
</evidence>
<dbReference type="Gene3D" id="3.30.50.10">
    <property type="entry name" value="Erythroid Transcription Factor GATA-1, subunit A"/>
    <property type="match status" value="1"/>
</dbReference>
<evidence type="ECO:0000256" key="10">
    <source>
        <dbReference type="SAM" id="MobiDB-lite"/>
    </source>
</evidence>
<reference evidence="12" key="2">
    <citation type="submission" date="2020-07" db="EMBL/GenBank/DDBJ databases">
        <authorList>
            <person name="Vera ALvarez R."/>
            <person name="Arias-Moreno D.M."/>
            <person name="Jimenez-Jacinto V."/>
            <person name="Jimenez-Bremont J.F."/>
            <person name="Swaminathan K."/>
            <person name="Moose S.P."/>
            <person name="Guerrero-Gonzalez M.L."/>
            <person name="Marino-Ramirez L."/>
            <person name="Landsman D."/>
            <person name="Rodriguez-Kessler M."/>
            <person name="Delgado-Sanchez P."/>
        </authorList>
    </citation>
    <scope>NUCLEOTIDE SEQUENCE</scope>
    <source>
        <tissue evidence="12">Cladode</tissue>
    </source>
</reference>
<dbReference type="PANTHER" id="PTHR45658:SF18">
    <property type="entry name" value="PROTEIN GAT2"/>
    <property type="match status" value="1"/>
</dbReference>
<dbReference type="InterPro" id="IPR051140">
    <property type="entry name" value="GATA_TF"/>
</dbReference>
<dbReference type="GO" id="GO:0008270">
    <property type="term" value="F:zinc ion binding"/>
    <property type="evidence" value="ECO:0007669"/>
    <property type="project" value="UniProtKB-KW"/>
</dbReference>
<dbReference type="InterPro" id="IPR013088">
    <property type="entry name" value="Znf_NHR/GATA"/>
</dbReference>
<evidence type="ECO:0000256" key="7">
    <source>
        <dbReference type="ARBA" id="ARBA00023159"/>
    </source>
</evidence>
<protein>
    <recommendedName>
        <fullName evidence="11">GATA-type domain-containing protein</fullName>
    </recommendedName>
</protein>
<keyword evidence="7" id="KW-0010">Activator</keyword>
<keyword evidence="6" id="KW-0238">DNA-binding</keyword>
<organism evidence="12">
    <name type="scientific">Opuntia streptacantha</name>
    <name type="common">Prickly pear cactus</name>
    <name type="synonym">Opuntia cardona</name>
    <dbReference type="NCBI Taxonomy" id="393608"/>
    <lineage>
        <taxon>Eukaryota</taxon>
        <taxon>Viridiplantae</taxon>
        <taxon>Streptophyta</taxon>
        <taxon>Embryophyta</taxon>
        <taxon>Tracheophyta</taxon>
        <taxon>Spermatophyta</taxon>
        <taxon>Magnoliopsida</taxon>
        <taxon>eudicotyledons</taxon>
        <taxon>Gunneridae</taxon>
        <taxon>Pentapetalae</taxon>
        <taxon>Caryophyllales</taxon>
        <taxon>Cactineae</taxon>
        <taxon>Cactaceae</taxon>
        <taxon>Opuntioideae</taxon>
        <taxon>Opuntia</taxon>
    </lineage>
</organism>
<evidence type="ECO:0000256" key="4">
    <source>
        <dbReference type="ARBA" id="ARBA00022833"/>
    </source>
</evidence>
<dbReference type="GO" id="GO:0030154">
    <property type="term" value="P:cell differentiation"/>
    <property type="evidence" value="ECO:0007669"/>
    <property type="project" value="TreeGrafter"/>
</dbReference>
<evidence type="ECO:0000256" key="8">
    <source>
        <dbReference type="ARBA" id="ARBA00023163"/>
    </source>
</evidence>
<sequence length="122" mass="14001">MNRTRKKRRRETRARNSLEDLAFGRDKAADTSPYGSTKGDHDHEQKPKRRCSHCQTEKTPQWRKGPLGKGTLCNACGVRFKSGKLLPEYRPAGSPSFDAFKHSNFHREVLKMRSNEKASLRS</sequence>
<evidence type="ECO:0000256" key="9">
    <source>
        <dbReference type="PROSITE-ProRule" id="PRU00094"/>
    </source>
</evidence>
<feature type="compositionally biased region" description="Basic and acidic residues" evidence="10">
    <location>
        <begin position="13"/>
        <end position="29"/>
    </location>
</feature>
<accession>A0A7C8ZWQ4</accession>
<evidence type="ECO:0000256" key="3">
    <source>
        <dbReference type="ARBA" id="ARBA00022771"/>
    </source>
</evidence>
<keyword evidence="8" id="KW-0804">Transcription</keyword>
<dbReference type="AlphaFoldDB" id="A0A7C8ZWQ4"/>
<feature type="region of interest" description="Disordered" evidence="10">
    <location>
        <begin position="1"/>
        <end position="66"/>
    </location>
</feature>
<keyword evidence="2" id="KW-0479">Metal-binding</keyword>
<dbReference type="GO" id="GO:0043565">
    <property type="term" value="F:sequence-specific DNA binding"/>
    <property type="evidence" value="ECO:0007669"/>
    <property type="project" value="InterPro"/>
</dbReference>
<comment type="similarity">
    <text evidence="1">Belongs to the type IV zinc-finger family. Class A subfamily.</text>
</comment>
<keyword evidence="5" id="KW-0805">Transcription regulation</keyword>
<proteinExistence type="inferred from homology"/>
<evidence type="ECO:0000256" key="2">
    <source>
        <dbReference type="ARBA" id="ARBA00022723"/>
    </source>
</evidence>
<dbReference type="GO" id="GO:0005634">
    <property type="term" value="C:nucleus"/>
    <property type="evidence" value="ECO:0007669"/>
    <property type="project" value="TreeGrafter"/>
</dbReference>